<evidence type="ECO:0000256" key="13">
    <source>
        <dbReference type="PIRNR" id="PIRNR037093"/>
    </source>
</evidence>
<evidence type="ECO:0000256" key="5">
    <source>
        <dbReference type="ARBA" id="ARBA00022553"/>
    </source>
</evidence>
<keyword evidence="6" id="KW-0677">Repeat</keyword>
<dbReference type="Gene3D" id="3.30.310.10">
    <property type="entry name" value="TATA-Binding Protein"/>
    <property type="match status" value="1"/>
</dbReference>
<keyword evidence="4 13" id="KW-0963">Cytoplasm</keyword>
<comment type="caution">
    <text evidence="17">The sequence shown here is derived from an EMBL/GenBank/DDBJ whole genome shotgun (WGS) entry which is preliminary data.</text>
</comment>
<gene>
    <name evidence="17" type="ORF">T551_01417</name>
</gene>
<feature type="domain" description="Clathrin/coatomer adaptor adaptin-like N-terminal" evidence="14">
    <location>
        <begin position="24"/>
        <end position="567"/>
    </location>
</feature>
<protein>
    <recommendedName>
        <fullName evidence="13">Coatomer subunit gamma</fullName>
    </recommendedName>
</protein>
<evidence type="ECO:0000259" key="15">
    <source>
        <dbReference type="Pfam" id="PF08752"/>
    </source>
</evidence>
<evidence type="ECO:0000256" key="11">
    <source>
        <dbReference type="ARBA" id="ARBA00023329"/>
    </source>
</evidence>
<dbReference type="InterPro" id="IPR017106">
    <property type="entry name" value="Coatomer_gsu"/>
</dbReference>
<dbReference type="InterPro" id="IPR037067">
    <property type="entry name" value="Coatomer_gsu_app_sf"/>
</dbReference>
<dbReference type="Proteomes" id="UP000053447">
    <property type="component" value="Unassembled WGS sequence"/>
</dbReference>
<keyword evidence="9 13" id="KW-0333">Golgi apparatus</keyword>
<dbReference type="Gene3D" id="1.25.10.10">
    <property type="entry name" value="Leucine-rich Repeat Variant"/>
    <property type="match status" value="2"/>
</dbReference>
<dbReference type="PANTHER" id="PTHR10261">
    <property type="entry name" value="COATOMER SUBUNIT GAMMA"/>
    <property type="match status" value="1"/>
</dbReference>
<keyword evidence="18" id="KW-1185">Reference proteome</keyword>
<reference evidence="18" key="1">
    <citation type="journal article" date="2016" name="Nat. Commun.">
        <title>Genome analysis of three Pneumocystis species reveals adaptation mechanisms to life exclusively in mammalian hosts.</title>
        <authorList>
            <person name="Ma L."/>
            <person name="Chen Z."/>
            <person name="Huang D.W."/>
            <person name="Kutty G."/>
            <person name="Ishihara M."/>
            <person name="Wang H."/>
            <person name="Abouelleil A."/>
            <person name="Bishop L."/>
            <person name="Davey E."/>
            <person name="Deng R."/>
            <person name="Deng X."/>
            <person name="Fan L."/>
            <person name="Fantoni G."/>
            <person name="Fitzgerald M."/>
            <person name="Gogineni E."/>
            <person name="Goldberg J.M."/>
            <person name="Handley G."/>
            <person name="Hu X."/>
            <person name="Huber C."/>
            <person name="Jiao X."/>
            <person name="Jones K."/>
            <person name="Levin J.Z."/>
            <person name="Liu Y."/>
            <person name="Macdonald P."/>
            <person name="Melnikov A."/>
            <person name="Raley C."/>
            <person name="Sassi M."/>
            <person name="Sherman B.T."/>
            <person name="Song X."/>
            <person name="Sykes S."/>
            <person name="Tran B."/>
            <person name="Walsh L."/>
            <person name="Xia Y."/>
            <person name="Yang J."/>
            <person name="Young S."/>
            <person name="Zeng Q."/>
            <person name="Zheng X."/>
            <person name="Stephens R."/>
            <person name="Nusbaum C."/>
            <person name="Birren B.W."/>
            <person name="Azadi P."/>
            <person name="Lempicki R.A."/>
            <person name="Cuomo C.A."/>
            <person name="Kovacs J.A."/>
        </authorList>
    </citation>
    <scope>NUCLEOTIDE SEQUENCE [LARGE SCALE GENOMIC DNA]</scope>
    <source>
        <strain evidence="18">RU7</strain>
    </source>
</reference>
<evidence type="ECO:0000256" key="3">
    <source>
        <dbReference type="ARBA" id="ARBA00022448"/>
    </source>
</evidence>
<keyword evidence="8 13" id="KW-0653">Protein transport</keyword>
<sequence>MNQLKKDEELVECFLEHIFHHIDKTTVLQEARIFNKSPINPRVCRILLMKIAYLLHTGDHFVTRDATELFFGITKLFQHKDASLRQMVYVIIKELARTAEIVIMITSSVIKDTTINPDAIYRPNAIRSLCRIVDATTVPTVERGIKAAIIDKNHSVSAAGLISSYHLLPIAKDVIRKWANEVLEALSSKTVVNHSIIPYLASSTRQIQSFITQYHALGLLYVIRSHDRMAVMKMVQQFSSYQNRGSSAGNIQLKNPFAIVLLARYAAKVMEDDPSQRYNMLKLLEEWLHHKNDMVNIEAAKIILQLKDITEVEATSAISVLKGFLSSPRTVCRFAAIRILNKFTMIKSHMVGCCNSDIESLISDSNRSIATFAITTLLKTGNEINIDKLMKQIQSFMGDITDEFKIIVIEAIRSLCLKFPSKYTVMLSFLSSALRDEGGYDFKKSVVEAMFDMIKFIPESKEEALSSLCEFIEDCEFTKLTIRILHTLGIEGPYINQPTKYIRYIYNRIVLENALVRAAAVTALSNFGLGLNNSELKNNIKILLQRCLEDPDDEVRDRVALNIKLLEDNNVSGFLKNNNMPSLSALEYQLVCYISSNSFEKQFDVSSIPNISKEELDAESYRQKTIEVDSLSTFMLIETKANQTTHNTLLSDVTAQYTNILQSVSEFKDYGPLLKSTSNPIELTESEIEYYVTAIKHIFKEHIVLQFDLVNTLSDTILENISMISEPDGSGLKEEFVIQAQKAEHNSPVSIYVSFLREDPDSFVTITFTNILKFTTKEIDPNTGELEKTGYDDEYQVEALELSVADYVFPIYINNFAQIWDSLTDKNEVVETFSLSSITSVQEACHKIPEQLSMQPLEGTEAVVHSSFHTMRLSGKSINGNKVLAIAKIAYAKNEMTLKLSVRSENIMLATLIANGIA</sequence>
<dbReference type="InterPro" id="IPR013040">
    <property type="entry name" value="Coatomer_gsu_app_Ig-like_dom"/>
</dbReference>
<dbReference type="GO" id="GO:0009306">
    <property type="term" value="P:protein secretion"/>
    <property type="evidence" value="ECO:0007669"/>
    <property type="project" value="TreeGrafter"/>
</dbReference>
<dbReference type="SUPFAM" id="SSF55711">
    <property type="entry name" value="Subdomain of clathrin and coatomer appendage domain"/>
    <property type="match status" value="1"/>
</dbReference>
<dbReference type="Pfam" id="PF16381">
    <property type="entry name" value="Coatomer_g_Cpla"/>
    <property type="match status" value="1"/>
</dbReference>
<dbReference type="Pfam" id="PF08752">
    <property type="entry name" value="COP-gamma_platf"/>
    <property type="match status" value="1"/>
</dbReference>
<dbReference type="InterPro" id="IPR009028">
    <property type="entry name" value="Coatomer/calthrin_app_sub_C"/>
</dbReference>
<evidence type="ECO:0000259" key="14">
    <source>
        <dbReference type="Pfam" id="PF01602"/>
    </source>
</evidence>
<evidence type="ECO:0000256" key="8">
    <source>
        <dbReference type="ARBA" id="ARBA00022927"/>
    </source>
</evidence>
<dbReference type="SUPFAM" id="SSF49348">
    <property type="entry name" value="Clathrin adaptor appendage domain"/>
    <property type="match status" value="1"/>
</dbReference>
<dbReference type="Gene3D" id="2.60.40.1480">
    <property type="entry name" value="Coatomer, gamma subunit, appendage domain"/>
    <property type="match status" value="1"/>
</dbReference>
<proteinExistence type="inferred from homology"/>
<organism evidence="17 18">
    <name type="scientific">Pneumocystis jirovecii (strain RU7)</name>
    <name type="common">Human pneumocystis pneumonia agent</name>
    <dbReference type="NCBI Taxonomy" id="1408657"/>
    <lineage>
        <taxon>Eukaryota</taxon>
        <taxon>Fungi</taxon>
        <taxon>Dikarya</taxon>
        <taxon>Ascomycota</taxon>
        <taxon>Taphrinomycotina</taxon>
        <taxon>Pneumocystomycetes</taxon>
        <taxon>Pneumocystaceae</taxon>
        <taxon>Pneumocystis</taxon>
    </lineage>
</organism>
<dbReference type="FunFam" id="3.30.310.10:FF:000008">
    <property type="entry name" value="Coatomer subunit gamma"/>
    <property type="match status" value="1"/>
</dbReference>
<dbReference type="PANTHER" id="PTHR10261:SF0">
    <property type="entry name" value="COATOMER SUBUNIT GAMMA-2"/>
    <property type="match status" value="1"/>
</dbReference>
<dbReference type="eggNOG" id="KOG1078">
    <property type="taxonomic scope" value="Eukaryota"/>
</dbReference>
<keyword evidence="10 13" id="KW-0472">Membrane</keyword>
<dbReference type="VEuPathDB" id="FungiDB:T551_01417"/>
<dbReference type="InterPro" id="IPR016024">
    <property type="entry name" value="ARM-type_fold"/>
</dbReference>
<dbReference type="STRING" id="1408657.A0A0W4ZSK0"/>
<dbReference type="GO" id="GO:0005783">
    <property type="term" value="C:endoplasmic reticulum"/>
    <property type="evidence" value="ECO:0007669"/>
    <property type="project" value="TreeGrafter"/>
</dbReference>
<dbReference type="EMBL" id="LFWA01000005">
    <property type="protein sequence ID" value="KTW31345.1"/>
    <property type="molecule type" value="Genomic_DNA"/>
</dbReference>
<feature type="domain" description="Coatomer gamma subunit appendage Ig-like subdomain" evidence="15">
    <location>
        <begin position="656"/>
        <end position="803"/>
    </location>
</feature>
<dbReference type="GO" id="GO:0006888">
    <property type="term" value="P:endoplasmic reticulum to Golgi vesicle-mediated transport"/>
    <property type="evidence" value="ECO:0007669"/>
    <property type="project" value="EnsemblFungi"/>
</dbReference>
<dbReference type="FunFam" id="1.25.10.10:FF:000071">
    <property type="entry name" value="Coatomer subunit gamma"/>
    <property type="match status" value="1"/>
</dbReference>
<dbReference type="PIRSF" id="PIRSF037093">
    <property type="entry name" value="Coatomer_gamma_subunit"/>
    <property type="match status" value="1"/>
</dbReference>
<dbReference type="GO" id="GO:0006891">
    <property type="term" value="P:intra-Golgi vesicle-mediated transport"/>
    <property type="evidence" value="ECO:0007669"/>
    <property type="project" value="TreeGrafter"/>
</dbReference>
<keyword evidence="3 13" id="KW-0813">Transport</keyword>
<dbReference type="GO" id="GO:0005793">
    <property type="term" value="C:endoplasmic reticulum-Golgi intermediate compartment"/>
    <property type="evidence" value="ECO:0007669"/>
    <property type="project" value="TreeGrafter"/>
</dbReference>
<dbReference type="GO" id="GO:0000139">
    <property type="term" value="C:Golgi membrane"/>
    <property type="evidence" value="ECO:0007669"/>
    <property type="project" value="UniProtKB-SubCell"/>
</dbReference>
<dbReference type="InterPro" id="IPR012295">
    <property type="entry name" value="TBP_dom_sf"/>
</dbReference>
<evidence type="ECO:0000256" key="10">
    <source>
        <dbReference type="ARBA" id="ARBA00023136"/>
    </source>
</evidence>
<evidence type="ECO:0000256" key="1">
    <source>
        <dbReference type="ARBA" id="ARBA00004255"/>
    </source>
</evidence>
<dbReference type="RefSeq" id="XP_018230335.1">
    <property type="nucleotide sequence ID" value="XM_018373680.1"/>
</dbReference>
<evidence type="ECO:0000256" key="4">
    <source>
        <dbReference type="ARBA" id="ARBA00022490"/>
    </source>
</evidence>
<dbReference type="FunFam" id="2.60.40.1480:FF:000001">
    <property type="entry name" value="Coatomer subunit gamma"/>
    <property type="match status" value="1"/>
</dbReference>
<dbReference type="GO" id="GO:0005198">
    <property type="term" value="F:structural molecule activity"/>
    <property type="evidence" value="ECO:0007669"/>
    <property type="project" value="InterPro"/>
</dbReference>
<evidence type="ECO:0000313" key="17">
    <source>
        <dbReference type="EMBL" id="KTW31345.1"/>
    </source>
</evidence>
<comment type="subcellular location">
    <subcellularLocation>
        <location evidence="13">Cytoplasm</location>
    </subcellularLocation>
    <subcellularLocation>
        <location evidence="1 13">Golgi apparatus membrane</location>
        <topology evidence="1 13">Peripheral membrane protein</topology>
        <orientation evidence="1 13">Cytoplasmic side</orientation>
    </subcellularLocation>
    <subcellularLocation>
        <location evidence="13">Cytoplasmic vesicle</location>
        <location evidence="13">COPI-coated vesicle membrane</location>
        <topology evidence="13">Peripheral membrane protein</topology>
        <orientation evidence="13">Cytoplasmic side</orientation>
    </subcellularLocation>
</comment>
<dbReference type="GeneID" id="28939935"/>
<evidence type="ECO:0000313" key="18">
    <source>
        <dbReference type="Proteomes" id="UP000053447"/>
    </source>
</evidence>
<dbReference type="InterPro" id="IPR013041">
    <property type="entry name" value="Clathrin_app_Ig-like_sf"/>
</dbReference>
<keyword evidence="5" id="KW-0597">Phosphoprotein</keyword>
<evidence type="ECO:0000256" key="2">
    <source>
        <dbReference type="ARBA" id="ARBA00010720"/>
    </source>
</evidence>
<comment type="function">
    <text evidence="12 13">The coatomer is a cytosolic protein complex that binds to dilysine motifs and reversibly associates with Golgi non-clathrin-coated vesicles, which further mediate biosynthetic protein transport from the ER, via the Golgi up to the trans Golgi network. Coatomer complex is required for budding from Golgi membranes, and is essential for the retrograde Golgi-to-ER transport of dilysine-tagged proteins.</text>
</comment>
<evidence type="ECO:0000256" key="7">
    <source>
        <dbReference type="ARBA" id="ARBA00022892"/>
    </source>
</evidence>
<evidence type="ECO:0000256" key="6">
    <source>
        <dbReference type="ARBA" id="ARBA00022737"/>
    </source>
</evidence>
<dbReference type="Pfam" id="PF01602">
    <property type="entry name" value="Adaptin_N"/>
    <property type="match status" value="1"/>
</dbReference>
<feature type="domain" description="Coatomer subunit gamma C-terminal" evidence="16">
    <location>
        <begin position="805"/>
        <end position="917"/>
    </location>
</feature>
<keyword evidence="7 13" id="KW-0931">ER-Golgi transport</keyword>
<dbReference type="InterPro" id="IPR011989">
    <property type="entry name" value="ARM-like"/>
</dbReference>
<dbReference type="SUPFAM" id="SSF48371">
    <property type="entry name" value="ARM repeat"/>
    <property type="match status" value="1"/>
</dbReference>
<name>A0A0W4ZSK0_PNEJ7</name>
<evidence type="ECO:0000259" key="16">
    <source>
        <dbReference type="Pfam" id="PF16381"/>
    </source>
</evidence>
<dbReference type="GO" id="GO:0006890">
    <property type="term" value="P:retrograde vesicle-mediated transport, Golgi to endoplasmic reticulum"/>
    <property type="evidence" value="ECO:0007669"/>
    <property type="project" value="EnsemblFungi"/>
</dbReference>
<accession>A0A0W4ZSK0</accession>
<dbReference type="AlphaFoldDB" id="A0A0W4ZSK0"/>
<dbReference type="GO" id="GO:0030126">
    <property type="term" value="C:COPI vesicle coat"/>
    <property type="evidence" value="ECO:0007669"/>
    <property type="project" value="EnsemblFungi"/>
</dbReference>
<comment type="subunit">
    <text evidence="13">Oligomeric complex.</text>
</comment>
<keyword evidence="11 13" id="KW-0968">Cytoplasmic vesicle</keyword>
<evidence type="ECO:0000256" key="12">
    <source>
        <dbReference type="ARBA" id="ARBA00025536"/>
    </source>
</evidence>
<dbReference type="GO" id="GO:0006886">
    <property type="term" value="P:intracellular protein transport"/>
    <property type="evidence" value="ECO:0007669"/>
    <property type="project" value="InterPro"/>
</dbReference>
<dbReference type="InterPro" id="IPR002553">
    <property type="entry name" value="Clathrin/coatomer_adapt-like_N"/>
</dbReference>
<dbReference type="InterPro" id="IPR032154">
    <property type="entry name" value="Coatomer_g_Cpla"/>
</dbReference>
<comment type="similarity">
    <text evidence="2 13">Belongs to the COPG family.</text>
</comment>
<dbReference type="OrthoDB" id="1074925at2759"/>
<evidence type="ECO:0000256" key="9">
    <source>
        <dbReference type="ARBA" id="ARBA00023034"/>
    </source>
</evidence>